<comment type="subcellular location">
    <subcellularLocation>
        <location evidence="1">Nucleus</location>
    </subcellularLocation>
</comment>
<feature type="compositionally biased region" description="Basic and acidic residues" evidence="4">
    <location>
        <begin position="56"/>
        <end position="65"/>
    </location>
</feature>
<feature type="region of interest" description="Disordered" evidence="4">
    <location>
        <begin position="118"/>
        <end position="138"/>
    </location>
</feature>
<dbReference type="KEGG" id="aag:5568987"/>
<accession>A0A1S4FG07</accession>
<feature type="compositionally biased region" description="Basic and acidic residues" evidence="4">
    <location>
        <begin position="118"/>
        <end position="129"/>
    </location>
</feature>
<dbReference type="GO" id="GO:0003677">
    <property type="term" value="F:DNA binding"/>
    <property type="evidence" value="ECO:0007669"/>
    <property type="project" value="TreeGrafter"/>
</dbReference>
<dbReference type="CTD" id="6838"/>
<dbReference type="GO" id="GO:0005730">
    <property type="term" value="C:nucleolus"/>
    <property type="evidence" value="ECO:0007669"/>
    <property type="project" value="TreeGrafter"/>
</dbReference>
<dbReference type="PANTHER" id="PTHR14369:SF0">
    <property type="entry name" value="SURFEIT LOCUS PROTEIN 6"/>
    <property type="match status" value="1"/>
</dbReference>
<reference evidence="6" key="3">
    <citation type="submission" date="2012-09" db="EMBL/GenBank/DDBJ databases">
        <authorList>
            <consortium name="VectorBase"/>
        </authorList>
    </citation>
    <scope>NUCLEOTIDE SEQUENCE</scope>
    <source>
        <strain evidence="6">Liverpool</strain>
    </source>
</reference>
<dbReference type="PANTHER" id="PTHR14369">
    <property type="entry name" value="SURFEIT LOCUS PROTEIN 6"/>
    <property type="match status" value="1"/>
</dbReference>
<name>A0A1S4FG07_AEDAE</name>
<dbReference type="OMA" id="NDIAWKK"/>
<feature type="region of interest" description="Disordered" evidence="4">
    <location>
        <begin position="230"/>
        <end position="289"/>
    </location>
</feature>
<feature type="compositionally biased region" description="Basic and acidic residues" evidence="4">
    <location>
        <begin position="238"/>
        <end position="253"/>
    </location>
</feature>
<dbReference type="InterPro" id="IPR007019">
    <property type="entry name" value="SURF6"/>
</dbReference>
<evidence type="ECO:0000313" key="7">
    <source>
        <dbReference type="Proteomes" id="UP000682892"/>
    </source>
</evidence>
<dbReference type="EMBL" id="CH477432">
    <property type="protein sequence ID" value="EAT41014.1"/>
    <property type="molecule type" value="Genomic_DNA"/>
</dbReference>
<dbReference type="InterPro" id="IPR029190">
    <property type="entry name" value="Rrp14/SURF6_C"/>
</dbReference>
<feature type="domain" description="Ribosomal RNA-processing protein 14/surfeit locus protein 6 C-terminal" evidence="5">
    <location>
        <begin position="81"/>
        <end position="277"/>
    </location>
</feature>
<sequence>MPLKKDELMQRLRVVNDKYMYLLEAFQIPSKNSDDIVYSDFLLDDEESGTRPFPKATEEDAEAQREARLEVMQNKISSKYLHRKRKQPTEGKATRKQLLKKKNVAKSLRKVQKIEQRVQKFKEEKEPKPDAQQLAKKSADPTFNAMGKIVFSKIQFDENDVPRKGTETDAKKLLRKVLNEKKEMNELKLSGETEKYAEVKNKKAWERATAKTMGHKVKDDLGLLSKRIHKRKKQIAKSKQEWAQRKEKIEHTKNAKQKKRTENIKERVDKKKNKKMQKLAKKGRIIPGF</sequence>
<dbReference type="GO" id="GO:0003723">
    <property type="term" value="F:RNA binding"/>
    <property type="evidence" value="ECO:0007669"/>
    <property type="project" value="TreeGrafter"/>
</dbReference>
<evidence type="ECO:0000313" key="6">
    <source>
        <dbReference type="EMBL" id="EAT41014.1"/>
    </source>
</evidence>
<feature type="region of interest" description="Disordered" evidence="4">
    <location>
        <begin position="46"/>
        <end position="65"/>
    </location>
</feature>
<comment type="similarity">
    <text evidence="2">Belongs to the SURF6 family.</text>
</comment>
<dbReference type="OrthoDB" id="444809at2759"/>
<feature type="compositionally biased region" description="Basic and acidic residues" evidence="4">
    <location>
        <begin position="260"/>
        <end position="269"/>
    </location>
</feature>
<dbReference type="AlphaFoldDB" id="A0A1S4FG07"/>
<protein>
    <submittedName>
        <fullName evidence="6">AAEL007289-PA</fullName>
    </submittedName>
</protein>
<evidence type="ECO:0000256" key="3">
    <source>
        <dbReference type="ARBA" id="ARBA00023242"/>
    </source>
</evidence>
<evidence type="ECO:0000259" key="5">
    <source>
        <dbReference type="Pfam" id="PF04935"/>
    </source>
</evidence>
<evidence type="ECO:0000256" key="4">
    <source>
        <dbReference type="SAM" id="MobiDB-lite"/>
    </source>
</evidence>
<keyword evidence="3" id="KW-0539">Nucleus</keyword>
<gene>
    <name evidence="6" type="ORF">AaeL_AAEL007289</name>
</gene>
<feature type="region of interest" description="Disordered" evidence="4">
    <location>
        <begin position="74"/>
        <end position="101"/>
    </location>
</feature>
<reference evidence="6" key="1">
    <citation type="submission" date="2005-10" db="EMBL/GenBank/DDBJ databases">
        <authorList>
            <person name="Loftus B.J."/>
            <person name="Nene V.M."/>
            <person name="Hannick L.I."/>
            <person name="Bidwell S."/>
            <person name="Haas B."/>
            <person name="Amedeo P."/>
            <person name="Orvis J."/>
            <person name="Wortman J.R."/>
            <person name="White O.R."/>
            <person name="Salzberg S."/>
            <person name="Shumway M."/>
            <person name="Koo H."/>
            <person name="Zhao Y."/>
            <person name="Holmes M."/>
            <person name="Miller J."/>
            <person name="Schatz M."/>
            <person name="Pop M."/>
            <person name="Pai G."/>
            <person name="Utterback T."/>
            <person name="Rogers Y.-H."/>
            <person name="Kravitz S."/>
            <person name="Fraser C.M."/>
        </authorList>
    </citation>
    <scope>NUCLEOTIDE SEQUENCE</scope>
    <source>
        <strain evidence="6">Liverpool</strain>
    </source>
</reference>
<evidence type="ECO:0000256" key="1">
    <source>
        <dbReference type="ARBA" id="ARBA00004123"/>
    </source>
</evidence>
<dbReference type="HOGENOM" id="CLU_963818_0_0_1"/>
<dbReference type="GO" id="GO:0042274">
    <property type="term" value="P:ribosomal small subunit biogenesis"/>
    <property type="evidence" value="ECO:0007669"/>
    <property type="project" value="TreeGrafter"/>
</dbReference>
<dbReference type="Pfam" id="PF04935">
    <property type="entry name" value="SURF6"/>
    <property type="match status" value="1"/>
</dbReference>
<evidence type="ECO:0000256" key="2">
    <source>
        <dbReference type="ARBA" id="ARBA00005904"/>
    </source>
</evidence>
<organism evidence="6 7">
    <name type="scientific">Aedes aegypti</name>
    <name type="common">Yellowfever mosquito</name>
    <name type="synonym">Culex aegypti</name>
    <dbReference type="NCBI Taxonomy" id="7159"/>
    <lineage>
        <taxon>Eukaryota</taxon>
        <taxon>Metazoa</taxon>
        <taxon>Ecdysozoa</taxon>
        <taxon>Arthropoda</taxon>
        <taxon>Hexapoda</taxon>
        <taxon>Insecta</taxon>
        <taxon>Pterygota</taxon>
        <taxon>Neoptera</taxon>
        <taxon>Endopterygota</taxon>
        <taxon>Diptera</taxon>
        <taxon>Nematocera</taxon>
        <taxon>Culicoidea</taxon>
        <taxon>Culicidae</taxon>
        <taxon>Culicinae</taxon>
        <taxon>Aedini</taxon>
        <taxon>Aedes</taxon>
        <taxon>Stegomyia</taxon>
    </lineage>
</organism>
<dbReference type="GO" id="GO:0042273">
    <property type="term" value="P:ribosomal large subunit biogenesis"/>
    <property type="evidence" value="ECO:0007669"/>
    <property type="project" value="TreeGrafter"/>
</dbReference>
<feature type="compositionally biased region" description="Basic residues" evidence="4">
    <location>
        <begin position="270"/>
        <end position="289"/>
    </location>
</feature>
<proteinExistence type="inferred from homology"/>
<dbReference type="Proteomes" id="UP000682892">
    <property type="component" value="Unassembled WGS sequence"/>
</dbReference>
<reference evidence="6" key="2">
    <citation type="journal article" date="2007" name="Science">
        <title>Genome sequence of Aedes aegypti, a major arbovirus vector.</title>
        <authorList>
            <person name="Nene V."/>
            <person name="Wortman J.R."/>
            <person name="Lawson D."/>
            <person name="Haas B."/>
            <person name="Kodira C."/>
            <person name="Tu Z.J."/>
            <person name="Loftus B."/>
            <person name="Xi Z."/>
            <person name="Megy K."/>
            <person name="Grabherr M."/>
            <person name="Ren Q."/>
            <person name="Zdobnov E.M."/>
            <person name="Lobo N.F."/>
            <person name="Campbell K.S."/>
            <person name="Brown S.E."/>
            <person name="Bonaldo M.F."/>
            <person name="Zhu J."/>
            <person name="Sinkins S.P."/>
            <person name="Hogenkamp D.G."/>
            <person name="Amedeo P."/>
            <person name="Arensburger P."/>
            <person name="Atkinson P.W."/>
            <person name="Bidwell S."/>
            <person name="Biedler J."/>
            <person name="Birney E."/>
            <person name="Bruggner R.V."/>
            <person name="Costas J."/>
            <person name="Coy M.R."/>
            <person name="Crabtree J."/>
            <person name="Crawford M."/>
            <person name="Debruyn B."/>
            <person name="Decaprio D."/>
            <person name="Eiglmeier K."/>
            <person name="Eisenstadt E."/>
            <person name="El-Dorry H."/>
            <person name="Gelbart W.M."/>
            <person name="Gomes S.L."/>
            <person name="Hammond M."/>
            <person name="Hannick L.I."/>
            <person name="Hogan J.R."/>
            <person name="Holmes M.H."/>
            <person name="Jaffe D."/>
            <person name="Johnston J.S."/>
            <person name="Kennedy R.C."/>
            <person name="Koo H."/>
            <person name="Kravitz S."/>
            <person name="Kriventseva E.V."/>
            <person name="Kulp D."/>
            <person name="Labutti K."/>
            <person name="Lee E."/>
            <person name="Li S."/>
            <person name="Lovin D.D."/>
            <person name="Mao C."/>
            <person name="Mauceli E."/>
            <person name="Menck C.F."/>
            <person name="Miller J.R."/>
            <person name="Montgomery P."/>
            <person name="Mori A."/>
            <person name="Nascimento A.L."/>
            <person name="Naveira H.F."/>
            <person name="Nusbaum C."/>
            <person name="O'leary S."/>
            <person name="Orvis J."/>
            <person name="Pertea M."/>
            <person name="Quesneville H."/>
            <person name="Reidenbach K.R."/>
            <person name="Rogers Y.H."/>
            <person name="Roth C.W."/>
            <person name="Schneider J.R."/>
            <person name="Schatz M."/>
            <person name="Shumway M."/>
            <person name="Stanke M."/>
            <person name="Stinson E.O."/>
            <person name="Tubio J.M."/>
            <person name="Vanzee J.P."/>
            <person name="Verjovski-Almeida S."/>
            <person name="Werner D."/>
            <person name="White O."/>
            <person name="Wyder S."/>
            <person name="Zeng Q."/>
            <person name="Zhao Q."/>
            <person name="Zhao Y."/>
            <person name="Hill C.A."/>
            <person name="Raikhel A.S."/>
            <person name="Soares M.B."/>
            <person name="Knudson D.L."/>
            <person name="Lee N.H."/>
            <person name="Galagan J."/>
            <person name="Salzberg S.L."/>
            <person name="Paulsen I.T."/>
            <person name="Dimopoulos G."/>
            <person name="Collins F.H."/>
            <person name="Birren B."/>
            <person name="Fraser-Liggett C.M."/>
            <person name="Severson D.W."/>
        </authorList>
    </citation>
    <scope>NUCLEOTIDE SEQUENCE [LARGE SCALE GENOMIC DNA]</scope>
    <source>
        <strain evidence="6">Liverpool</strain>
    </source>
</reference>